<evidence type="ECO:0000313" key="9">
    <source>
        <dbReference type="Proteomes" id="UP000396862"/>
    </source>
</evidence>
<evidence type="ECO:0000313" key="6">
    <source>
        <dbReference type="EMBL" id="GET23528.1"/>
    </source>
</evidence>
<dbReference type="InterPro" id="IPR037066">
    <property type="entry name" value="Plug_dom_sf"/>
</dbReference>
<evidence type="ECO:0000256" key="3">
    <source>
        <dbReference type="ARBA" id="ARBA00023237"/>
    </source>
</evidence>
<keyword evidence="3" id="KW-0998">Cell outer membrane</keyword>
<dbReference type="Proteomes" id="UP000396862">
    <property type="component" value="Unassembled WGS sequence"/>
</dbReference>
<evidence type="ECO:0000313" key="7">
    <source>
        <dbReference type="EMBL" id="PSK83986.1"/>
    </source>
</evidence>
<dbReference type="InterPro" id="IPR012910">
    <property type="entry name" value="Plug_dom"/>
</dbReference>
<dbReference type="SUPFAM" id="SSF56935">
    <property type="entry name" value="Porins"/>
    <property type="match status" value="1"/>
</dbReference>
<dbReference type="InterPro" id="IPR036942">
    <property type="entry name" value="Beta-barrel_TonB_sf"/>
</dbReference>
<dbReference type="Proteomes" id="UP000240621">
    <property type="component" value="Unassembled WGS sequence"/>
</dbReference>
<dbReference type="Pfam" id="PF07715">
    <property type="entry name" value="Plug"/>
    <property type="match status" value="1"/>
</dbReference>
<dbReference type="Gene3D" id="2.40.170.20">
    <property type="entry name" value="TonB-dependent receptor, beta-barrel domain"/>
    <property type="match status" value="1"/>
</dbReference>
<evidence type="ECO:0000313" key="8">
    <source>
        <dbReference type="Proteomes" id="UP000240621"/>
    </source>
</evidence>
<dbReference type="Pfam" id="PF14905">
    <property type="entry name" value="OMP_b-brl_3"/>
    <property type="match status" value="1"/>
</dbReference>
<dbReference type="AlphaFoldDB" id="A0A2P8CGD3"/>
<dbReference type="EMBL" id="PYGC01000003">
    <property type="protein sequence ID" value="PSK83986.1"/>
    <property type="molecule type" value="Genomic_DNA"/>
</dbReference>
<reference evidence="7 8" key="1">
    <citation type="submission" date="2018-03" db="EMBL/GenBank/DDBJ databases">
        <title>Genomic Encyclopedia of Archaeal and Bacterial Type Strains, Phase II (KMG-II): from individual species to whole genera.</title>
        <authorList>
            <person name="Goeker M."/>
        </authorList>
    </citation>
    <scope>NUCLEOTIDE SEQUENCE [LARGE SCALE GENOMIC DNA]</scope>
    <source>
        <strain evidence="7 8">DSM 27267</strain>
    </source>
</reference>
<gene>
    <name evidence="7" type="ORF">CLV93_103412</name>
    <name evidence="6" type="ORF">JCM18694_37740</name>
</gene>
<comment type="subcellular location">
    <subcellularLocation>
        <location evidence="1">Cell outer membrane</location>
    </subcellularLocation>
</comment>
<sequence length="824" mass="93948">MLNSQKLKTKTKIFMGRLSKKQVFLLALFIFALTPFQYLFGQSDKDDESGELRGRILDMKSKQPIEYANIALFRSVDSVLINGTASARNGSFVLKNIPYGKYFMKIRFMGYSPRVMTNVELAQQRNPFILGDLFLEPDVKQLGEVDVVERTGGVSTKLDKTVVNVANRMEGAGGTVVDLLQRVPSVNVTPGGNLTLKGSENFLVLIDGKPSPLKGNNALKSIPSDNVQKVEVITNPSAKYDSDGTAGILNIITKKGRGEGWDGNVTLAHDQIGGYASDFIINHKAGKLSFFVGADHNKRNMEGDATSVVKNYQNGYLLQSNQDGRRYSYRKNTGVRGGIEFAPSKKDDLLLSATAGTYYVLNHADFDMTYSSNGPDSYDIKRMSVGENRRPGDYRGASLSYSHAFNNKGHKLEITGQWNNTSFDNRMHNELKDEAGKLTNWMKTKDSRNDDDSRINLDYSLPLGDKSKFEAGYQFRKENESSVYTADLSQAGTELSVFSVRDSKSSLSREIHAFYSQYRKNWEKMELQLGLRAEHTSRLLNSVTDNWQKKVDKWDLFPSFFLNYHLPHKQTMNLAFSRRIDRLTTIQMEANPRWFDFDYVQSGNPFLDNEYNNSLSLTYSNSFKSNSITLKGYYDYYKNHIFKVQSIYAGTVVNYKFENVGDEDALGLDATFNFKMNSFWTMMPIFNFYKFRVKTVGELAPIYGTRGDAGVNIRWSNSFRISDNTFFQIMPTYGTGVKRPQGSNEHVFYTYISFRQQFLKKRLSLTLMAYDIFHTTDIVTKIDEPNFYQTTSMKPNYPIRLTLSYRINNYKRDKRKQATTVNMD</sequence>
<protein>
    <submittedName>
        <fullName evidence="7">Outer membrane receptor protein involved in Fe transport</fullName>
    </submittedName>
    <submittedName>
        <fullName evidence="6">TonB-dependent receptor</fullName>
    </submittedName>
</protein>
<evidence type="ECO:0000256" key="2">
    <source>
        <dbReference type="ARBA" id="ARBA00023136"/>
    </source>
</evidence>
<keyword evidence="2" id="KW-0472">Membrane</keyword>
<comment type="caution">
    <text evidence="7">The sequence shown here is derived from an EMBL/GenBank/DDBJ whole genome shotgun (WGS) entry which is preliminary data.</text>
</comment>
<dbReference type="EMBL" id="BLAU01000001">
    <property type="protein sequence ID" value="GET23528.1"/>
    <property type="molecule type" value="Genomic_DNA"/>
</dbReference>
<name>A0A2P8CGD3_9BACT</name>
<evidence type="ECO:0000256" key="1">
    <source>
        <dbReference type="ARBA" id="ARBA00004442"/>
    </source>
</evidence>
<accession>A0A2P8CGD3</accession>
<dbReference type="InterPro" id="IPR008969">
    <property type="entry name" value="CarboxyPept-like_regulatory"/>
</dbReference>
<keyword evidence="7" id="KW-0675">Receptor</keyword>
<dbReference type="Gene3D" id="2.170.130.10">
    <property type="entry name" value="TonB-dependent receptor, plug domain"/>
    <property type="match status" value="1"/>
</dbReference>
<feature type="domain" description="TonB-dependent receptor plug" evidence="4">
    <location>
        <begin position="172"/>
        <end position="248"/>
    </location>
</feature>
<keyword evidence="9" id="KW-1185">Reference proteome</keyword>
<evidence type="ECO:0000259" key="4">
    <source>
        <dbReference type="Pfam" id="PF07715"/>
    </source>
</evidence>
<dbReference type="PANTHER" id="PTHR40980:SF4">
    <property type="entry name" value="TONB-DEPENDENT RECEPTOR-LIKE BETA-BARREL DOMAIN-CONTAINING PROTEIN"/>
    <property type="match status" value="1"/>
</dbReference>
<feature type="domain" description="Outer membrane protein beta-barrel" evidence="5">
    <location>
        <begin position="403"/>
        <end position="805"/>
    </location>
</feature>
<organism evidence="7 8">
    <name type="scientific">Prolixibacter denitrificans</name>
    <dbReference type="NCBI Taxonomy" id="1541063"/>
    <lineage>
        <taxon>Bacteria</taxon>
        <taxon>Pseudomonadati</taxon>
        <taxon>Bacteroidota</taxon>
        <taxon>Bacteroidia</taxon>
        <taxon>Marinilabiliales</taxon>
        <taxon>Prolixibacteraceae</taxon>
        <taxon>Prolixibacter</taxon>
    </lineage>
</organism>
<dbReference type="OrthoDB" id="8764943at2"/>
<reference evidence="6 9" key="2">
    <citation type="submission" date="2019-10" db="EMBL/GenBank/DDBJ databases">
        <title>Prolixibacter strains distinguished by the presence of nitrate reductase genes were adept at nitrate-dependent anaerobic corrosion of metallic iron and carbon steel.</title>
        <authorList>
            <person name="Iino T."/>
            <person name="Shono N."/>
            <person name="Ito K."/>
            <person name="Nakamura R."/>
            <person name="Sueoka K."/>
            <person name="Harayama S."/>
            <person name="Ohkuma M."/>
        </authorList>
    </citation>
    <scope>NUCLEOTIDE SEQUENCE [LARGE SCALE GENOMIC DNA]</scope>
    <source>
        <strain evidence="6 9">MIC1-1</strain>
    </source>
</reference>
<dbReference type="Gene3D" id="2.60.40.1120">
    <property type="entry name" value="Carboxypeptidase-like, regulatory domain"/>
    <property type="match status" value="1"/>
</dbReference>
<proteinExistence type="predicted"/>
<evidence type="ECO:0000259" key="5">
    <source>
        <dbReference type="Pfam" id="PF14905"/>
    </source>
</evidence>
<dbReference type="SUPFAM" id="SSF49464">
    <property type="entry name" value="Carboxypeptidase regulatory domain-like"/>
    <property type="match status" value="1"/>
</dbReference>
<dbReference type="Pfam" id="PF13620">
    <property type="entry name" value="CarboxypepD_reg"/>
    <property type="match status" value="1"/>
</dbReference>
<dbReference type="InterPro" id="IPR041700">
    <property type="entry name" value="OMP_b-brl_3"/>
</dbReference>
<dbReference type="GO" id="GO:0009279">
    <property type="term" value="C:cell outer membrane"/>
    <property type="evidence" value="ECO:0007669"/>
    <property type="project" value="UniProtKB-SubCell"/>
</dbReference>
<dbReference type="PANTHER" id="PTHR40980">
    <property type="entry name" value="PLUG DOMAIN-CONTAINING PROTEIN"/>
    <property type="match status" value="1"/>
</dbReference>